<proteinExistence type="predicted"/>
<organism evidence="2 3">
    <name type="scientific">Maritimibacter fusiformis</name>
    <dbReference type="NCBI Taxonomy" id="2603819"/>
    <lineage>
        <taxon>Bacteria</taxon>
        <taxon>Pseudomonadati</taxon>
        <taxon>Pseudomonadota</taxon>
        <taxon>Alphaproteobacteria</taxon>
        <taxon>Rhodobacterales</taxon>
        <taxon>Roseobacteraceae</taxon>
        <taxon>Maritimibacter</taxon>
    </lineage>
</organism>
<evidence type="ECO:0000256" key="1">
    <source>
        <dbReference type="SAM" id="Phobius"/>
    </source>
</evidence>
<dbReference type="AlphaFoldDB" id="A0A5D0RN47"/>
<dbReference type="RefSeq" id="WP_148376107.1">
    <property type="nucleotide sequence ID" value="NZ_VSIY01000003.1"/>
</dbReference>
<dbReference type="EMBL" id="VSIY01000003">
    <property type="protein sequence ID" value="TYB83017.1"/>
    <property type="molecule type" value="Genomic_DNA"/>
</dbReference>
<keyword evidence="1" id="KW-0812">Transmembrane</keyword>
<evidence type="ECO:0000313" key="2">
    <source>
        <dbReference type="EMBL" id="TYB83017.1"/>
    </source>
</evidence>
<evidence type="ECO:0000313" key="3">
    <source>
        <dbReference type="Proteomes" id="UP000322080"/>
    </source>
</evidence>
<keyword evidence="1" id="KW-1133">Transmembrane helix</keyword>
<sequence>MDLDQRAARLADLLEGRLGIRGPDYEAKLARAGRLLPRRVRDEAEYIALARRMQQNPKLASQIDWARIDKGQAFVERHLKTIDPGDRTRQMALSWLTQNALNLVIVAVLVAAALMWRGFL</sequence>
<feature type="transmembrane region" description="Helical" evidence="1">
    <location>
        <begin position="99"/>
        <end position="119"/>
    </location>
</feature>
<comment type="caution">
    <text evidence="2">The sequence shown here is derived from an EMBL/GenBank/DDBJ whole genome shotgun (WGS) entry which is preliminary data.</text>
</comment>
<accession>A0A5D0RN47</accession>
<reference evidence="2 3" key="1">
    <citation type="submission" date="2019-08" db="EMBL/GenBank/DDBJ databases">
        <title>Identification of a novel species of the genus Boseongicola.</title>
        <authorList>
            <person name="Zhang X.-Q."/>
        </authorList>
    </citation>
    <scope>NUCLEOTIDE SEQUENCE [LARGE SCALE GENOMIC DNA]</scope>
    <source>
        <strain evidence="2 3">HY14</strain>
    </source>
</reference>
<keyword evidence="3" id="KW-1185">Reference proteome</keyword>
<dbReference type="Proteomes" id="UP000322080">
    <property type="component" value="Unassembled WGS sequence"/>
</dbReference>
<protein>
    <submittedName>
        <fullName evidence="2">Uncharacterized protein</fullName>
    </submittedName>
</protein>
<gene>
    <name evidence="2" type="ORF">FVF75_02205</name>
</gene>
<keyword evidence="1" id="KW-0472">Membrane</keyword>
<name>A0A5D0RN47_9RHOB</name>